<keyword evidence="4" id="KW-1133">Transmembrane helix</keyword>
<dbReference type="SUPFAM" id="SSF52540">
    <property type="entry name" value="P-loop containing nucleoside triphosphate hydrolases"/>
    <property type="match status" value="1"/>
</dbReference>
<dbReference type="GO" id="GO:0140664">
    <property type="term" value="F:ATP-dependent DNA damage sensor activity"/>
    <property type="evidence" value="ECO:0007669"/>
    <property type="project" value="InterPro"/>
</dbReference>
<dbReference type="RefSeq" id="WP_123807462.1">
    <property type="nucleotide sequence ID" value="NZ_RKRK01000002.1"/>
</dbReference>
<evidence type="ECO:0000313" key="7">
    <source>
        <dbReference type="Proteomes" id="UP000277108"/>
    </source>
</evidence>
<dbReference type="PANTHER" id="PTHR11361">
    <property type="entry name" value="DNA MISMATCH REPAIR PROTEIN MUTS FAMILY MEMBER"/>
    <property type="match status" value="1"/>
</dbReference>
<dbReference type="GO" id="GO:0005829">
    <property type="term" value="C:cytosol"/>
    <property type="evidence" value="ECO:0007669"/>
    <property type="project" value="TreeGrafter"/>
</dbReference>
<name>A0A3N5CJK8_9BACL</name>
<feature type="transmembrane region" description="Helical" evidence="4">
    <location>
        <begin position="87"/>
        <end position="114"/>
    </location>
</feature>
<dbReference type="OrthoDB" id="9802448at2"/>
<comment type="caution">
    <text evidence="6">The sequence shown here is derived from an EMBL/GenBank/DDBJ whole genome shotgun (WGS) entry which is preliminary data.</text>
</comment>
<keyword evidence="1" id="KW-0547">Nucleotide-binding</keyword>
<gene>
    <name evidence="6" type="ORF">EDD62_0587</name>
</gene>
<dbReference type="Proteomes" id="UP000277108">
    <property type="component" value="Unassembled WGS sequence"/>
</dbReference>
<keyword evidence="7" id="KW-1185">Reference proteome</keyword>
<dbReference type="Gene3D" id="3.40.50.300">
    <property type="entry name" value="P-loop containing nucleotide triphosphate hydrolases"/>
    <property type="match status" value="1"/>
</dbReference>
<dbReference type="Pfam" id="PF00488">
    <property type="entry name" value="MutS_V"/>
    <property type="match status" value="1"/>
</dbReference>
<dbReference type="InterPro" id="IPR027417">
    <property type="entry name" value="P-loop_NTPase"/>
</dbReference>
<evidence type="ECO:0000313" key="6">
    <source>
        <dbReference type="EMBL" id="RPF57951.1"/>
    </source>
</evidence>
<dbReference type="GO" id="GO:0005524">
    <property type="term" value="F:ATP binding"/>
    <property type="evidence" value="ECO:0007669"/>
    <property type="project" value="UniProtKB-KW"/>
</dbReference>
<keyword evidence="4" id="KW-0472">Membrane</keyword>
<feature type="domain" description="DNA mismatch repair proteins mutS family" evidence="5">
    <location>
        <begin position="275"/>
        <end position="462"/>
    </location>
</feature>
<dbReference type="GO" id="GO:0006298">
    <property type="term" value="P:mismatch repair"/>
    <property type="evidence" value="ECO:0007669"/>
    <property type="project" value="InterPro"/>
</dbReference>
<evidence type="ECO:0000256" key="1">
    <source>
        <dbReference type="ARBA" id="ARBA00022741"/>
    </source>
</evidence>
<evidence type="ECO:0000256" key="3">
    <source>
        <dbReference type="ARBA" id="ARBA00023125"/>
    </source>
</evidence>
<dbReference type="EMBL" id="RKRK01000002">
    <property type="protein sequence ID" value="RPF57951.1"/>
    <property type="molecule type" value="Genomic_DNA"/>
</dbReference>
<evidence type="ECO:0000256" key="4">
    <source>
        <dbReference type="SAM" id="Phobius"/>
    </source>
</evidence>
<reference evidence="6 7" key="1">
    <citation type="submission" date="2018-11" db="EMBL/GenBank/DDBJ databases">
        <title>Genomic Encyclopedia of Type Strains, Phase IV (KMG-IV): sequencing the most valuable type-strain genomes for metagenomic binning, comparative biology and taxonomic classification.</title>
        <authorList>
            <person name="Goeker M."/>
        </authorList>
    </citation>
    <scope>NUCLEOTIDE SEQUENCE [LARGE SCALE GENOMIC DNA]</scope>
    <source>
        <strain evidence="6 7">DSM 29158</strain>
    </source>
</reference>
<accession>A0A3N5CJK8</accession>
<keyword evidence="3" id="KW-0238">DNA-binding</keyword>
<dbReference type="AlphaFoldDB" id="A0A3N5CJK8"/>
<dbReference type="PANTHER" id="PTHR11361:SF152">
    <property type="entry name" value="DNA MISMATCH REPAIR PROTEIN"/>
    <property type="match status" value="1"/>
</dbReference>
<dbReference type="SMART" id="SM00534">
    <property type="entry name" value="MUTSac"/>
    <property type="match status" value="1"/>
</dbReference>
<organism evidence="6 7">
    <name type="scientific">Abyssicoccus albus</name>
    <dbReference type="NCBI Taxonomy" id="1817405"/>
    <lineage>
        <taxon>Bacteria</taxon>
        <taxon>Bacillati</taxon>
        <taxon>Bacillota</taxon>
        <taxon>Bacilli</taxon>
        <taxon>Bacillales</taxon>
        <taxon>Abyssicoccaceae</taxon>
    </lineage>
</organism>
<protein>
    <submittedName>
        <fullName evidence="6">MutS-like protein</fullName>
    </submittedName>
</protein>
<keyword evidence="4" id="KW-0812">Transmembrane</keyword>
<proteinExistence type="predicted"/>
<keyword evidence="2" id="KW-0067">ATP-binding</keyword>
<sequence length="476" mass="54681">MSLDTIFRRINYTFSSVGDQYLYAALRNVQHEHTIQEQLIGKIEQDQSFRNRLSSILATLGRSDNNDSSKYIFQKDKMVQYAPYNKLYILLSLIPLISIGAFFINPYIGIFGILASLTLNISKSTLFLSSHKQHFNDLFYAIKVIDSSTEIDRLTKNHHKQLNNIKGIKLLSYFMVDDNYNEGNIGIVMMNAIKQAFIIDYHLYHYLTSQLSQSKDEYEYHWLNVATHDLNYSVALWRKQLNTYSIPTHDSEHLIIKNGIHPLLQNPVPNNFTFDNSVLLTGSNASGKSTFMKMIATNIILSEGLHTSLSESMSYPKGAVFTSMNLADSIEDGDSYFISEVKSIREIIDDISSVKKAYIFIDEILRGTNTIERISSAQAILSYFHEQPHVTLCAATHDIELTELLNDKFQFYYFKEHLIEKNEVKFDYKIRQGVTNTSNAIELMRIHDFPQSIYEQATNNLLNIKSLNTSKTKQSL</sequence>
<dbReference type="InterPro" id="IPR000432">
    <property type="entry name" value="DNA_mismatch_repair_MutS_C"/>
</dbReference>
<evidence type="ECO:0000259" key="5">
    <source>
        <dbReference type="SMART" id="SM00534"/>
    </source>
</evidence>
<dbReference type="InterPro" id="IPR045076">
    <property type="entry name" value="MutS"/>
</dbReference>
<evidence type="ECO:0000256" key="2">
    <source>
        <dbReference type="ARBA" id="ARBA00022840"/>
    </source>
</evidence>
<dbReference type="GO" id="GO:0030983">
    <property type="term" value="F:mismatched DNA binding"/>
    <property type="evidence" value="ECO:0007669"/>
    <property type="project" value="InterPro"/>
</dbReference>